<dbReference type="InterPro" id="IPR039426">
    <property type="entry name" value="TonB-dep_rcpt-like"/>
</dbReference>
<evidence type="ECO:0000256" key="2">
    <source>
        <dbReference type="ARBA" id="ARBA00022448"/>
    </source>
</evidence>
<dbReference type="Gene3D" id="2.40.170.20">
    <property type="entry name" value="TonB-dependent receptor, beta-barrel domain"/>
    <property type="match status" value="1"/>
</dbReference>
<dbReference type="InterPro" id="IPR008969">
    <property type="entry name" value="CarboxyPept-like_regulatory"/>
</dbReference>
<evidence type="ECO:0000256" key="5">
    <source>
        <dbReference type="ARBA" id="ARBA00023136"/>
    </source>
</evidence>
<organism evidence="9 10">
    <name type="scientific">Tunturiibacter lichenicola</name>
    <dbReference type="NCBI Taxonomy" id="2051959"/>
    <lineage>
        <taxon>Bacteria</taxon>
        <taxon>Pseudomonadati</taxon>
        <taxon>Acidobacteriota</taxon>
        <taxon>Terriglobia</taxon>
        <taxon>Terriglobales</taxon>
        <taxon>Acidobacteriaceae</taxon>
        <taxon>Tunturiibacter</taxon>
    </lineage>
</organism>
<dbReference type="AlphaFoldDB" id="A0A852VNV7"/>
<protein>
    <submittedName>
        <fullName evidence="9">Outer membrane receptor protein involved in Fe transport</fullName>
    </submittedName>
</protein>
<proteinExistence type="predicted"/>
<comment type="subcellular location">
    <subcellularLocation>
        <location evidence="1">Cell outer membrane</location>
        <topology evidence="1">Multi-pass membrane protein</topology>
    </subcellularLocation>
</comment>
<accession>A0A852VNV7</accession>
<dbReference type="PANTHER" id="PTHR30069:SF46">
    <property type="entry name" value="OAR PROTEIN"/>
    <property type="match status" value="1"/>
</dbReference>
<evidence type="ECO:0000313" key="9">
    <source>
        <dbReference type="EMBL" id="NYF91745.1"/>
    </source>
</evidence>
<dbReference type="GO" id="GO:0009279">
    <property type="term" value="C:cell outer membrane"/>
    <property type="evidence" value="ECO:0007669"/>
    <property type="project" value="UniProtKB-SubCell"/>
</dbReference>
<reference evidence="9 10" key="1">
    <citation type="submission" date="2020-07" db="EMBL/GenBank/DDBJ databases">
        <title>Genomic Encyclopedia of Type Strains, Phase IV (KMG-V): Genome sequencing to study the core and pangenomes of soil and plant-associated prokaryotes.</title>
        <authorList>
            <person name="Whitman W."/>
        </authorList>
    </citation>
    <scope>NUCLEOTIDE SEQUENCE [LARGE SCALE GENOMIC DNA]</scope>
    <source>
        <strain evidence="9 10">M8UP22</strain>
    </source>
</reference>
<dbReference type="SUPFAM" id="SSF56935">
    <property type="entry name" value="Porins"/>
    <property type="match status" value="1"/>
</dbReference>
<keyword evidence="5 7" id="KW-0472">Membrane</keyword>
<dbReference type="Pfam" id="PF13620">
    <property type="entry name" value="CarboxypepD_reg"/>
    <property type="match status" value="1"/>
</dbReference>
<dbReference type="GO" id="GO:0044718">
    <property type="term" value="P:siderophore transmembrane transport"/>
    <property type="evidence" value="ECO:0007669"/>
    <property type="project" value="TreeGrafter"/>
</dbReference>
<keyword evidence="4 7" id="KW-0812">Transmembrane</keyword>
<dbReference type="PANTHER" id="PTHR30069">
    <property type="entry name" value="TONB-DEPENDENT OUTER MEMBRANE RECEPTOR"/>
    <property type="match status" value="1"/>
</dbReference>
<dbReference type="SUPFAM" id="SSF49464">
    <property type="entry name" value="Carboxypeptidase regulatory domain-like"/>
    <property type="match status" value="1"/>
</dbReference>
<dbReference type="GO" id="GO:0015344">
    <property type="term" value="F:siderophore uptake transmembrane transporter activity"/>
    <property type="evidence" value="ECO:0007669"/>
    <property type="project" value="TreeGrafter"/>
</dbReference>
<evidence type="ECO:0000256" key="6">
    <source>
        <dbReference type="ARBA" id="ARBA00023237"/>
    </source>
</evidence>
<dbReference type="InterPro" id="IPR057601">
    <property type="entry name" value="Oar-like_b-barrel"/>
</dbReference>
<keyword evidence="9" id="KW-0675">Receptor</keyword>
<dbReference type="InterPro" id="IPR036942">
    <property type="entry name" value="Beta-barrel_TonB_sf"/>
</dbReference>
<sequence>MVIHVEHRVVKVVAQAVANGAGLPTQRGATRMFNFKSRLFCFTALAAVLLLVFFFSTDLEAQNISTAQLNGAVHDQTGAVIPNAAVSITDESKGFSRSTTTDAQGNYRLLLLPPGTYTVKATATGFNTYISKNVILTTGEQAELPLSLSVGTTQIVTVSSGADIIETQRSSQSTTVDQLRIDNLPTNGRNYINFTLTNSQIARDAAPSVGAIPTSGLNFGGVRARSNSINVDGADAGDYISGGTRSTVSQDAVQEFQIITNGFAAEYGRASGGVVNIVTKSGTNATHASAFGFLRNRYIQATNPFSTVNQPAYTRVQAGFTVGGAIVPDKTFYFFSTEITRRQETGFSDIGSNNFGLTSIDVSRFYGVPGGALSIQGTPEQQAFLQNVPAATPGIQQYIALVGSGSSLATTGQNPAFLQSTIGPRNFVTSGQPTPASFTPLNSLIGNFPVTEKTEVYSLRIDHKLTGNQQLVLHASVSPSYITGIEESAANQNIGENSFSRTATQSLHDVAIAGQHTILIGNNKVNELRFQYARHPVRFANTNAPGGDSAAVNIPGYAYFGKTPFSVVDRIENQNQLQDNFTYTRGGHTFKAGVDLRYIPINLLQGQLYGGGDYTFAALNATDVSPLLEGLPGFSPVQAYGLGIPQSFAQGIGQTTYKYDLKTLGGFLQDSWRATSRLTLNLGIRYDIEAFPTQLALNSNTNAAERIYGIREGIRLQDSNFAPRIGVAWDVRGDAKTVVRANYGLFYDRAPGNLESQSTSFNSTKVPLVILGGGSPCSVASPNAAASPLNLNATNAFQGSLANPNCLGASAAGVNYLASQQRFDPNNSNSVFVNQNFLAAGFPLAILPSGLPADLHYVTPYVQQMSFGVEKDLGHDLSLNVAFNSTGGRHLNRPVNVNPVNPQLLVANWRNAVNAVKAGTAAPGTASPTSNPLTVGTAAGVNPCGVGPTGPFVTPALLNFFRRSGLNTSLATFLANPSVGGGQCVALASEIAAGDGLGVGIPVPFGDMSPNLTTGTSSYNALSANLRKRFSTNYEFLVSYTWSHAIDDSTDVVSTSDAPQSNFAPNAERSTSTFDQRHRLVLSGVYNSGHLGGSGFFPAAFSGVTVAPIFEISSGRPFNILTGSDTNFDFDPLTDRPNAVAPGSGTTSCGTAPVLSKYSPTGAFNLPCYADAPADAGPASSYFAGNLGRNVGVKPYTVFTDLRIAKAFTFSHEIALQVTADVFNLINKNNTLDVNLLYTAAGTPTASSDPRQFQFGARVSF</sequence>
<keyword evidence="2" id="KW-0813">Transport</keyword>
<dbReference type="Pfam" id="PF25183">
    <property type="entry name" value="OMP_b-brl_4"/>
    <property type="match status" value="1"/>
</dbReference>
<keyword evidence="7" id="KW-1133">Transmembrane helix</keyword>
<dbReference type="Proteomes" id="UP000564385">
    <property type="component" value="Unassembled WGS sequence"/>
</dbReference>
<dbReference type="Gene3D" id="2.60.40.1120">
    <property type="entry name" value="Carboxypeptidase-like, regulatory domain"/>
    <property type="match status" value="1"/>
</dbReference>
<feature type="transmembrane region" description="Helical" evidence="7">
    <location>
        <begin position="39"/>
        <end position="56"/>
    </location>
</feature>
<evidence type="ECO:0000256" key="7">
    <source>
        <dbReference type="SAM" id="Phobius"/>
    </source>
</evidence>
<evidence type="ECO:0000256" key="3">
    <source>
        <dbReference type="ARBA" id="ARBA00022452"/>
    </source>
</evidence>
<evidence type="ECO:0000313" key="10">
    <source>
        <dbReference type="Proteomes" id="UP000564385"/>
    </source>
</evidence>
<evidence type="ECO:0000256" key="4">
    <source>
        <dbReference type="ARBA" id="ARBA00022692"/>
    </source>
</evidence>
<keyword evidence="3" id="KW-1134">Transmembrane beta strand</keyword>
<dbReference type="EMBL" id="JACCCU010000003">
    <property type="protein sequence ID" value="NYF91745.1"/>
    <property type="molecule type" value="Genomic_DNA"/>
</dbReference>
<gene>
    <name evidence="9" type="ORF">HDF08_003864</name>
</gene>
<evidence type="ECO:0000256" key="1">
    <source>
        <dbReference type="ARBA" id="ARBA00004571"/>
    </source>
</evidence>
<comment type="caution">
    <text evidence="9">The sequence shown here is derived from an EMBL/GenBank/DDBJ whole genome shotgun (WGS) entry which is preliminary data.</text>
</comment>
<feature type="domain" description="TonB-dependent transporter Oar-like beta-barrel" evidence="8">
    <location>
        <begin position="278"/>
        <end position="1254"/>
    </location>
</feature>
<keyword evidence="6" id="KW-0998">Cell outer membrane</keyword>
<name>A0A852VNV7_9BACT</name>
<evidence type="ECO:0000259" key="8">
    <source>
        <dbReference type="Pfam" id="PF25183"/>
    </source>
</evidence>